<sequence>MDYTLGGRLTRFPCGAHNQLSEAVICSDPSKVRYRQSLRQFHVHCAANRAFLELRLRDYLMDEADLVPSVLLLDDAEPALVEDLDEYLEELKLCQCGGCDSDGESSPWVGDDDSNHHHLNKRLRKLTDLYRHWGVDEQQYLVEADVFFGNRRAQATIMTSFNSKARTLKGAGHDGLHGPTPLCWVSSCVTRVGDFKPSKSEK</sequence>
<evidence type="ECO:0000313" key="1">
    <source>
        <dbReference type="EMBL" id="TEB04483.1"/>
    </source>
</evidence>
<dbReference type="EMBL" id="QPFP01000636">
    <property type="protein sequence ID" value="TEB04483.1"/>
    <property type="molecule type" value="Genomic_DNA"/>
</dbReference>
<dbReference type="AlphaFoldDB" id="A0A4Y7R6U6"/>
<comment type="caution">
    <text evidence="1">The sequence shown here is derived from an EMBL/GenBank/DDBJ whole genome shotgun (WGS) entry which is preliminary data.</text>
</comment>
<evidence type="ECO:0000313" key="2">
    <source>
        <dbReference type="Proteomes" id="UP000298030"/>
    </source>
</evidence>
<reference evidence="1 2" key="1">
    <citation type="journal article" date="2019" name="Nat. Ecol. Evol.">
        <title>Megaphylogeny resolves global patterns of mushroom evolution.</title>
        <authorList>
            <person name="Varga T."/>
            <person name="Krizsan K."/>
            <person name="Foldi C."/>
            <person name="Dima B."/>
            <person name="Sanchez-Garcia M."/>
            <person name="Sanchez-Ramirez S."/>
            <person name="Szollosi G.J."/>
            <person name="Szarkandi J.G."/>
            <person name="Papp V."/>
            <person name="Albert L."/>
            <person name="Andreopoulos W."/>
            <person name="Angelini C."/>
            <person name="Antonin V."/>
            <person name="Barry K.W."/>
            <person name="Bougher N.L."/>
            <person name="Buchanan P."/>
            <person name="Buyck B."/>
            <person name="Bense V."/>
            <person name="Catcheside P."/>
            <person name="Chovatia M."/>
            <person name="Cooper J."/>
            <person name="Damon W."/>
            <person name="Desjardin D."/>
            <person name="Finy P."/>
            <person name="Geml J."/>
            <person name="Haridas S."/>
            <person name="Hughes K."/>
            <person name="Justo A."/>
            <person name="Karasinski D."/>
            <person name="Kautmanova I."/>
            <person name="Kiss B."/>
            <person name="Kocsube S."/>
            <person name="Kotiranta H."/>
            <person name="LaButti K.M."/>
            <person name="Lechner B.E."/>
            <person name="Liimatainen K."/>
            <person name="Lipzen A."/>
            <person name="Lukacs Z."/>
            <person name="Mihaltcheva S."/>
            <person name="Morgado L.N."/>
            <person name="Niskanen T."/>
            <person name="Noordeloos M.E."/>
            <person name="Ohm R.A."/>
            <person name="Ortiz-Santana B."/>
            <person name="Ovrebo C."/>
            <person name="Racz N."/>
            <person name="Riley R."/>
            <person name="Savchenko A."/>
            <person name="Shiryaev A."/>
            <person name="Soop K."/>
            <person name="Spirin V."/>
            <person name="Szebenyi C."/>
            <person name="Tomsovsky M."/>
            <person name="Tulloss R.E."/>
            <person name="Uehling J."/>
            <person name="Grigoriev I.V."/>
            <person name="Vagvolgyi C."/>
            <person name="Papp T."/>
            <person name="Martin F.M."/>
            <person name="Miettinen O."/>
            <person name="Hibbett D.S."/>
            <person name="Nagy L.G."/>
        </authorList>
    </citation>
    <scope>NUCLEOTIDE SEQUENCE [LARGE SCALE GENOMIC DNA]</scope>
    <source>
        <strain evidence="1 2">FP101781</strain>
    </source>
</reference>
<accession>A0A4Y7R6U6</accession>
<protein>
    <submittedName>
        <fullName evidence="1">Uncharacterized protein</fullName>
    </submittedName>
</protein>
<organism evidence="1 2">
    <name type="scientific">Coprinellus micaceus</name>
    <name type="common">Glistening ink-cap mushroom</name>
    <name type="synonym">Coprinus micaceus</name>
    <dbReference type="NCBI Taxonomy" id="71717"/>
    <lineage>
        <taxon>Eukaryota</taxon>
        <taxon>Fungi</taxon>
        <taxon>Dikarya</taxon>
        <taxon>Basidiomycota</taxon>
        <taxon>Agaricomycotina</taxon>
        <taxon>Agaricomycetes</taxon>
        <taxon>Agaricomycetidae</taxon>
        <taxon>Agaricales</taxon>
        <taxon>Agaricineae</taxon>
        <taxon>Psathyrellaceae</taxon>
        <taxon>Coprinellus</taxon>
    </lineage>
</organism>
<dbReference type="Proteomes" id="UP000298030">
    <property type="component" value="Unassembled WGS sequence"/>
</dbReference>
<name>A0A4Y7R6U6_COPMI</name>
<keyword evidence="2" id="KW-1185">Reference proteome</keyword>
<proteinExistence type="predicted"/>
<gene>
    <name evidence="1" type="ORF">FA13DRAFT_1290633</name>
</gene>